<sequence>MSDSGQQGDSGERNDSGQRNIVRTGVLCGLGAYGLWGLFPAYFGLLEPAGAVEILAHRVLWTLVLMLIVLGVMGRLGTLRGLSARTWGLVAAASTAIAVNWGVYIYGVVSGRVVETALGYFINPLVSVVFGVLFFRERLRPAQIAALVLAVCAVVVITVDYGRPPIIALTLALSFASYGVIKKIVPLDPRTSLTGEGIVAAPFALGYVIFLAVTGTGTFLGHGIDHTALLVSAGLVTAVPLLLFGAAAQRVPLATLGMLQYLTPSLQMTWGVVVLGEDMPASRWIGFVLIWIALAVYSTDALVRARRQRAVVTAEPRAA</sequence>
<dbReference type="InterPro" id="IPR037185">
    <property type="entry name" value="EmrE-like"/>
</dbReference>
<dbReference type="EMBL" id="VLJT01000010">
    <property type="protein sequence ID" value="TWH23175.1"/>
    <property type="molecule type" value="Genomic_DNA"/>
</dbReference>
<dbReference type="Pfam" id="PF00892">
    <property type="entry name" value="EamA"/>
    <property type="match status" value="2"/>
</dbReference>
<comment type="similarity">
    <text evidence="2">Belongs to the EamA transporter family.</text>
</comment>
<evidence type="ECO:0000256" key="2">
    <source>
        <dbReference type="ARBA" id="ARBA00007362"/>
    </source>
</evidence>
<dbReference type="PANTHER" id="PTHR22911">
    <property type="entry name" value="ACYL-MALONYL CONDENSING ENZYME-RELATED"/>
    <property type="match status" value="1"/>
</dbReference>
<comment type="caution">
    <text evidence="10">The sequence shown here is derived from an EMBL/GenBank/DDBJ whole genome shotgun (WGS) entry which is preliminary data.</text>
</comment>
<dbReference type="GO" id="GO:0005886">
    <property type="term" value="C:plasma membrane"/>
    <property type="evidence" value="ECO:0007669"/>
    <property type="project" value="UniProtKB-SubCell"/>
</dbReference>
<evidence type="ECO:0000256" key="3">
    <source>
        <dbReference type="ARBA" id="ARBA00022448"/>
    </source>
</evidence>
<evidence type="ECO:0000256" key="8">
    <source>
        <dbReference type="SAM" id="Phobius"/>
    </source>
</evidence>
<dbReference type="InterPro" id="IPR004626">
    <property type="entry name" value="RarD"/>
</dbReference>
<evidence type="ECO:0000313" key="10">
    <source>
        <dbReference type="EMBL" id="TWH23175.1"/>
    </source>
</evidence>
<dbReference type="NCBIfam" id="TIGR00688">
    <property type="entry name" value="rarD"/>
    <property type="match status" value="1"/>
</dbReference>
<keyword evidence="3" id="KW-0813">Transport</keyword>
<organism evidence="10 11">
    <name type="scientific">Rhodococcus rhodochrous J45</name>
    <dbReference type="NCBI Taxonomy" id="935266"/>
    <lineage>
        <taxon>Bacteria</taxon>
        <taxon>Bacillati</taxon>
        <taxon>Actinomycetota</taxon>
        <taxon>Actinomycetes</taxon>
        <taxon>Mycobacteriales</taxon>
        <taxon>Nocardiaceae</taxon>
        <taxon>Rhodococcus</taxon>
    </lineage>
</organism>
<feature type="transmembrane region" description="Helical" evidence="8">
    <location>
        <begin position="281"/>
        <end position="299"/>
    </location>
</feature>
<proteinExistence type="inferred from homology"/>
<feature type="domain" description="EamA" evidence="9">
    <location>
        <begin position="24"/>
        <end position="158"/>
    </location>
</feature>
<evidence type="ECO:0000256" key="5">
    <source>
        <dbReference type="ARBA" id="ARBA00022692"/>
    </source>
</evidence>
<evidence type="ECO:0000256" key="7">
    <source>
        <dbReference type="ARBA" id="ARBA00023136"/>
    </source>
</evidence>
<evidence type="ECO:0000256" key="1">
    <source>
        <dbReference type="ARBA" id="ARBA00004651"/>
    </source>
</evidence>
<keyword evidence="4" id="KW-1003">Cell membrane</keyword>
<feature type="transmembrane region" description="Helical" evidence="8">
    <location>
        <begin position="86"/>
        <end position="106"/>
    </location>
</feature>
<feature type="domain" description="EamA" evidence="9">
    <location>
        <begin position="166"/>
        <end position="298"/>
    </location>
</feature>
<gene>
    <name evidence="10" type="ORF">L618_001300000100</name>
</gene>
<feature type="transmembrane region" description="Helical" evidence="8">
    <location>
        <begin position="142"/>
        <end position="159"/>
    </location>
</feature>
<comment type="subcellular location">
    <subcellularLocation>
        <location evidence="1">Cell membrane</location>
        <topology evidence="1">Multi-pass membrane protein</topology>
    </subcellularLocation>
</comment>
<dbReference type="AlphaFoldDB" id="A0A562EMP3"/>
<evidence type="ECO:0000256" key="6">
    <source>
        <dbReference type="ARBA" id="ARBA00022989"/>
    </source>
</evidence>
<evidence type="ECO:0000256" key="4">
    <source>
        <dbReference type="ARBA" id="ARBA00022475"/>
    </source>
</evidence>
<evidence type="ECO:0000313" key="11">
    <source>
        <dbReference type="Proteomes" id="UP000317573"/>
    </source>
</evidence>
<keyword evidence="7 8" id="KW-0472">Membrane</keyword>
<evidence type="ECO:0000259" key="9">
    <source>
        <dbReference type="Pfam" id="PF00892"/>
    </source>
</evidence>
<feature type="transmembrane region" description="Helical" evidence="8">
    <location>
        <begin position="226"/>
        <end position="246"/>
    </location>
</feature>
<dbReference type="PANTHER" id="PTHR22911:SF137">
    <property type="entry name" value="SOLUTE CARRIER FAMILY 35 MEMBER G2-RELATED"/>
    <property type="match status" value="1"/>
</dbReference>
<dbReference type="InterPro" id="IPR000620">
    <property type="entry name" value="EamA_dom"/>
</dbReference>
<reference evidence="10 11" key="1">
    <citation type="submission" date="2019-07" db="EMBL/GenBank/DDBJ databases">
        <title>Genome sequencing of lignin-degrading bacterial isolates.</title>
        <authorList>
            <person name="Gladden J."/>
        </authorList>
    </citation>
    <scope>NUCLEOTIDE SEQUENCE [LARGE SCALE GENOMIC DNA]</scope>
    <source>
        <strain evidence="10 11">J45</strain>
    </source>
</reference>
<feature type="transmembrane region" description="Helical" evidence="8">
    <location>
        <begin position="21"/>
        <end position="43"/>
    </location>
</feature>
<accession>A0A562EMP3</accession>
<name>A0A562EMP3_RHORH</name>
<feature type="transmembrane region" description="Helical" evidence="8">
    <location>
        <begin position="55"/>
        <end position="74"/>
    </location>
</feature>
<keyword evidence="5 8" id="KW-0812">Transmembrane</keyword>
<dbReference type="SUPFAM" id="SSF103481">
    <property type="entry name" value="Multidrug resistance efflux transporter EmrE"/>
    <property type="match status" value="2"/>
</dbReference>
<feature type="transmembrane region" description="Helical" evidence="8">
    <location>
        <begin position="118"/>
        <end position="135"/>
    </location>
</feature>
<dbReference type="Proteomes" id="UP000317573">
    <property type="component" value="Unassembled WGS sequence"/>
</dbReference>
<feature type="transmembrane region" description="Helical" evidence="8">
    <location>
        <begin position="197"/>
        <end position="220"/>
    </location>
</feature>
<protein>
    <submittedName>
        <fullName evidence="10">Chloramphenicol-sensitive protein RarD</fullName>
    </submittedName>
</protein>
<keyword evidence="6 8" id="KW-1133">Transmembrane helix</keyword>